<evidence type="ECO:0000259" key="2">
    <source>
        <dbReference type="Pfam" id="PF00144"/>
    </source>
</evidence>
<evidence type="ECO:0000313" key="3">
    <source>
        <dbReference type="EMBL" id="KAK2592223.1"/>
    </source>
</evidence>
<reference evidence="3" key="1">
    <citation type="submission" date="2023-06" db="EMBL/GenBank/DDBJ databases">
        <title>Conoideocrella luteorostrata (Hypocreales: Clavicipitaceae), a potential biocontrol fungus for elongate hemlock scale in United States Christmas tree production areas.</title>
        <authorList>
            <person name="Barrett H."/>
            <person name="Lovett B."/>
            <person name="Macias A.M."/>
            <person name="Stajich J.E."/>
            <person name="Kasson M.T."/>
        </authorList>
    </citation>
    <scope>NUCLEOTIDE SEQUENCE</scope>
    <source>
        <strain evidence="3">ARSEF 14590</strain>
    </source>
</reference>
<dbReference type="Pfam" id="PF00144">
    <property type="entry name" value="Beta-lactamase"/>
    <property type="match status" value="1"/>
</dbReference>
<proteinExistence type="predicted"/>
<feature type="region of interest" description="Disordered" evidence="1">
    <location>
        <begin position="143"/>
        <end position="169"/>
    </location>
</feature>
<dbReference type="InterPro" id="IPR001466">
    <property type="entry name" value="Beta-lactam-related"/>
</dbReference>
<feature type="domain" description="Beta-lactamase-related" evidence="2">
    <location>
        <begin position="3"/>
        <end position="102"/>
    </location>
</feature>
<evidence type="ECO:0000256" key="1">
    <source>
        <dbReference type="SAM" id="MobiDB-lite"/>
    </source>
</evidence>
<dbReference type="EMBL" id="JASWJB010000279">
    <property type="protein sequence ID" value="KAK2592223.1"/>
    <property type="molecule type" value="Genomic_DNA"/>
</dbReference>
<evidence type="ECO:0000313" key="4">
    <source>
        <dbReference type="Proteomes" id="UP001251528"/>
    </source>
</evidence>
<sequence length="207" mass="23820">MAASLNLLVDEGKISWDDAVSSIVPEHKHADKPELFSNMTLRDICSHRTGLLSLDEITRGLDGRILLPKKYVIAVCNAMPIKHDLRANFLYNNGLFEPAGYIMVLLPHLLYAWQEWSSDWLDLETGRCRRSFSSLSRMTMMLKPEEPNDDAEDEADDEMDEAEEEPKTGSMNLRTKLKMKFLDRIQLYVLLNSWWSSCIHSQHTAMM</sequence>
<dbReference type="InterPro" id="IPR012338">
    <property type="entry name" value="Beta-lactam/transpept-like"/>
</dbReference>
<protein>
    <recommendedName>
        <fullName evidence="2">Beta-lactamase-related domain-containing protein</fullName>
    </recommendedName>
</protein>
<organism evidence="3 4">
    <name type="scientific">Conoideocrella luteorostrata</name>
    <dbReference type="NCBI Taxonomy" id="1105319"/>
    <lineage>
        <taxon>Eukaryota</taxon>
        <taxon>Fungi</taxon>
        <taxon>Dikarya</taxon>
        <taxon>Ascomycota</taxon>
        <taxon>Pezizomycotina</taxon>
        <taxon>Sordariomycetes</taxon>
        <taxon>Hypocreomycetidae</taxon>
        <taxon>Hypocreales</taxon>
        <taxon>Clavicipitaceae</taxon>
        <taxon>Conoideocrella</taxon>
    </lineage>
</organism>
<feature type="compositionally biased region" description="Acidic residues" evidence="1">
    <location>
        <begin position="147"/>
        <end position="164"/>
    </location>
</feature>
<keyword evidence="4" id="KW-1185">Reference proteome</keyword>
<comment type="caution">
    <text evidence="3">The sequence shown here is derived from an EMBL/GenBank/DDBJ whole genome shotgun (WGS) entry which is preliminary data.</text>
</comment>
<dbReference type="Proteomes" id="UP001251528">
    <property type="component" value="Unassembled WGS sequence"/>
</dbReference>
<dbReference type="AlphaFoldDB" id="A0AAJ0CFR2"/>
<accession>A0AAJ0CFR2</accession>
<gene>
    <name evidence="3" type="ORF">QQS21_010075</name>
</gene>
<dbReference type="SUPFAM" id="SSF56601">
    <property type="entry name" value="beta-lactamase/transpeptidase-like"/>
    <property type="match status" value="1"/>
</dbReference>
<name>A0AAJ0CFR2_9HYPO</name>
<dbReference type="Gene3D" id="3.40.710.10">
    <property type="entry name" value="DD-peptidase/beta-lactamase superfamily"/>
    <property type="match status" value="1"/>
</dbReference>